<sequence>MAIDTTDTVTATLHYFTPPEDGTKPYIYINADPSSGKRQRNWTTVPHEVQIENIRGREDTVSLDTTGFQYFRRPAKHTTFENDEVIEKEYYAESIELVKELTGASRAVVFDHTIRRRRPGEIEDTPQKRQPVPQVHIDQTPASARARVQRHLPEEDVPKLLAGRFQIINLWRPISHPAYDWPLALCDYRSVDRENDLVPTTLKYPDRDGETYSVKFNPGNKWKYLRGMAPEEVVFIKCYDSKDDGATATFTPHTAFEDPTTPEDAPLRESIELRLLVFYD</sequence>
<keyword evidence="3" id="KW-1185">Reference proteome</keyword>
<dbReference type="PANTHER" id="PTHR34598">
    <property type="entry name" value="BLL6449 PROTEIN"/>
    <property type="match status" value="1"/>
</dbReference>
<comment type="similarity">
    <text evidence="1">Belongs to the asaB hydroxylase/desaturase family.</text>
</comment>
<dbReference type="PANTHER" id="PTHR34598:SF3">
    <property type="entry name" value="OXIDOREDUCTASE AN1597"/>
    <property type="match status" value="1"/>
</dbReference>
<dbReference type="InterPro" id="IPR044053">
    <property type="entry name" value="AsaB-like"/>
</dbReference>
<dbReference type="NCBIfam" id="NF041278">
    <property type="entry name" value="CmcJ_NvfI_EfuI"/>
    <property type="match status" value="1"/>
</dbReference>
<evidence type="ECO:0000256" key="1">
    <source>
        <dbReference type="ARBA" id="ARBA00023604"/>
    </source>
</evidence>
<protein>
    <recommendedName>
        <fullName evidence="4">Methyltransferase</fullName>
    </recommendedName>
</protein>
<accession>A0A5C3P7T3</accession>
<gene>
    <name evidence="2" type="ORF">K466DRAFT_654481</name>
</gene>
<evidence type="ECO:0008006" key="4">
    <source>
        <dbReference type="Google" id="ProtNLM"/>
    </source>
</evidence>
<dbReference type="Proteomes" id="UP000308197">
    <property type="component" value="Unassembled WGS sequence"/>
</dbReference>
<evidence type="ECO:0000313" key="3">
    <source>
        <dbReference type="Proteomes" id="UP000308197"/>
    </source>
</evidence>
<organism evidence="2 3">
    <name type="scientific">Polyporus arcularius HHB13444</name>
    <dbReference type="NCBI Taxonomy" id="1314778"/>
    <lineage>
        <taxon>Eukaryota</taxon>
        <taxon>Fungi</taxon>
        <taxon>Dikarya</taxon>
        <taxon>Basidiomycota</taxon>
        <taxon>Agaricomycotina</taxon>
        <taxon>Agaricomycetes</taxon>
        <taxon>Polyporales</taxon>
        <taxon>Polyporaceae</taxon>
        <taxon>Polyporus</taxon>
    </lineage>
</organism>
<dbReference type="GO" id="GO:0016491">
    <property type="term" value="F:oxidoreductase activity"/>
    <property type="evidence" value="ECO:0007669"/>
    <property type="project" value="InterPro"/>
</dbReference>
<dbReference type="STRING" id="1314778.A0A5C3P7T3"/>
<reference evidence="2 3" key="1">
    <citation type="journal article" date="2019" name="Nat. Ecol. Evol.">
        <title>Megaphylogeny resolves global patterns of mushroom evolution.</title>
        <authorList>
            <person name="Varga T."/>
            <person name="Krizsan K."/>
            <person name="Foldi C."/>
            <person name="Dima B."/>
            <person name="Sanchez-Garcia M."/>
            <person name="Sanchez-Ramirez S."/>
            <person name="Szollosi G.J."/>
            <person name="Szarkandi J.G."/>
            <person name="Papp V."/>
            <person name="Albert L."/>
            <person name="Andreopoulos W."/>
            <person name="Angelini C."/>
            <person name="Antonin V."/>
            <person name="Barry K.W."/>
            <person name="Bougher N.L."/>
            <person name="Buchanan P."/>
            <person name="Buyck B."/>
            <person name="Bense V."/>
            <person name="Catcheside P."/>
            <person name="Chovatia M."/>
            <person name="Cooper J."/>
            <person name="Damon W."/>
            <person name="Desjardin D."/>
            <person name="Finy P."/>
            <person name="Geml J."/>
            <person name="Haridas S."/>
            <person name="Hughes K."/>
            <person name="Justo A."/>
            <person name="Karasinski D."/>
            <person name="Kautmanova I."/>
            <person name="Kiss B."/>
            <person name="Kocsube S."/>
            <person name="Kotiranta H."/>
            <person name="LaButti K.M."/>
            <person name="Lechner B.E."/>
            <person name="Liimatainen K."/>
            <person name="Lipzen A."/>
            <person name="Lukacs Z."/>
            <person name="Mihaltcheva S."/>
            <person name="Morgado L.N."/>
            <person name="Niskanen T."/>
            <person name="Noordeloos M.E."/>
            <person name="Ohm R.A."/>
            <person name="Ortiz-Santana B."/>
            <person name="Ovrebo C."/>
            <person name="Racz N."/>
            <person name="Riley R."/>
            <person name="Savchenko A."/>
            <person name="Shiryaev A."/>
            <person name="Soop K."/>
            <person name="Spirin V."/>
            <person name="Szebenyi C."/>
            <person name="Tomsovsky M."/>
            <person name="Tulloss R.E."/>
            <person name="Uehling J."/>
            <person name="Grigoriev I.V."/>
            <person name="Vagvolgyi C."/>
            <person name="Papp T."/>
            <person name="Martin F.M."/>
            <person name="Miettinen O."/>
            <person name="Hibbett D.S."/>
            <person name="Nagy L.G."/>
        </authorList>
    </citation>
    <scope>NUCLEOTIDE SEQUENCE [LARGE SCALE GENOMIC DNA]</scope>
    <source>
        <strain evidence="2 3">HHB13444</strain>
    </source>
</reference>
<proteinExistence type="inferred from homology"/>
<dbReference type="EMBL" id="ML211282">
    <property type="protein sequence ID" value="TFK84967.1"/>
    <property type="molecule type" value="Genomic_DNA"/>
</dbReference>
<evidence type="ECO:0000313" key="2">
    <source>
        <dbReference type="EMBL" id="TFK84967.1"/>
    </source>
</evidence>
<dbReference type="AlphaFoldDB" id="A0A5C3P7T3"/>
<name>A0A5C3P7T3_9APHY</name>
<dbReference type="InParanoid" id="A0A5C3P7T3"/>